<dbReference type="SMART" id="SM00668">
    <property type="entry name" value="CTLH"/>
    <property type="match status" value="1"/>
</dbReference>
<dbReference type="SMART" id="SM00667">
    <property type="entry name" value="LisH"/>
    <property type="match status" value="1"/>
</dbReference>
<dbReference type="GO" id="GO:0016607">
    <property type="term" value="C:nuclear speck"/>
    <property type="evidence" value="ECO:0007669"/>
    <property type="project" value="UniProtKB-SubCell"/>
</dbReference>
<evidence type="ECO:0000313" key="13">
    <source>
        <dbReference type="EMBL" id="KAL3085088.1"/>
    </source>
</evidence>
<comment type="similarity">
    <text evidence="7">Belongs to the WD repeat SMU1 family.</text>
</comment>
<dbReference type="GO" id="GO:0006397">
    <property type="term" value="P:mRNA processing"/>
    <property type="evidence" value="ECO:0007669"/>
    <property type="project" value="UniProtKB-KW"/>
</dbReference>
<evidence type="ECO:0000256" key="3">
    <source>
        <dbReference type="ARBA" id="ARBA00022664"/>
    </source>
</evidence>
<feature type="repeat" description="WD" evidence="9">
    <location>
        <begin position="184"/>
        <end position="211"/>
    </location>
</feature>
<dbReference type="InterPro" id="IPR036322">
    <property type="entry name" value="WD40_repeat_dom_sf"/>
</dbReference>
<feature type="compositionally biased region" description="Polar residues" evidence="10">
    <location>
        <begin position="659"/>
        <end position="678"/>
    </location>
</feature>
<keyword evidence="3" id="KW-0507">mRNA processing</keyword>
<dbReference type="Pfam" id="PF04707">
    <property type="entry name" value="PRELI"/>
    <property type="match status" value="1"/>
</dbReference>
<feature type="region of interest" description="Disordered" evidence="10">
    <location>
        <begin position="649"/>
        <end position="678"/>
    </location>
</feature>
<dbReference type="PRINTS" id="PR00320">
    <property type="entry name" value="GPROTEINBRPT"/>
</dbReference>
<proteinExistence type="inferred from homology"/>
<dbReference type="InterPro" id="IPR045184">
    <property type="entry name" value="SMU1"/>
</dbReference>
<gene>
    <name evidence="13" type="ORF">niasHS_010157</name>
</gene>
<evidence type="ECO:0000256" key="2">
    <source>
        <dbReference type="ARBA" id="ARBA00022574"/>
    </source>
</evidence>
<dbReference type="Pfam" id="PF00400">
    <property type="entry name" value="WD40"/>
    <property type="match status" value="5"/>
</dbReference>
<dbReference type="SMART" id="SM00320">
    <property type="entry name" value="WD40"/>
    <property type="match status" value="7"/>
</dbReference>
<reference evidence="13 14" key="1">
    <citation type="submission" date="2024-10" db="EMBL/GenBank/DDBJ databases">
        <authorList>
            <person name="Kim D."/>
        </authorList>
    </citation>
    <scope>NUCLEOTIDE SEQUENCE [LARGE SCALE GENOMIC DNA]</scope>
    <source>
        <strain evidence="13">Taebaek</strain>
    </source>
</reference>
<dbReference type="Gene3D" id="2.130.10.10">
    <property type="entry name" value="YVTN repeat-like/Quinoprotein amine dehydrogenase"/>
    <property type="match status" value="1"/>
</dbReference>
<dbReference type="Pfam" id="PF17814">
    <property type="entry name" value="LisH_TPL"/>
    <property type="match status" value="1"/>
</dbReference>
<dbReference type="InterPro" id="IPR015943">
    <property type="entry name" value="WD40/YVTN_repeat-like_dom_sf"/>
</dbReference>
<dbReference type="AlphaFoldDB" id="A0ABD2J620"/>
<dbReference type="InterPro" id="IPR019775">
    <property type="entry name" value="WD40_repeat_CS"/>
</dbReference>
<sequence length="678" mass="77279">MSSIEIEAADVVRLVQQYLKENNLVRTLQTLQDETNITLNTVDSIDQFCQDITSGHWDTVLKCIQPLKLPAKKLIDLYEQIIVELAELRELGSARLILRQTDPMALLKQADPERYTRLENLLAKTYFDPREVYPEGGSKEKRRAAVAQSLSAEVHVVPPSRLLSLLAQALKWQQHQGLLPPVGPDGQYLVTGSVDGFIEVWNFTTGKLRKDLKYQAQDNFMMMETTVLCLAFSRDSEMLITGSKDGKIKVWKIQTGQCLRRFEIAHSEGKSGWNDGNFIHFFLCVTSVSFSRDHSFILSSSFDKLVKVHGMKSGKCLKELRGHNSYVTDAKYTEDCHQCVSGCADGTVKVWNLKTLECVNTFRVQQEVPVMSVHLLPKSNDQFLICNRSNTVYVCNLQGQIVRTLTSGKREKGDFLTACPSPKAEWVYCVGEDRVLYCFSMLSGQLESTIGVHDATVIGICHHPHQNLLSTYAEDTFLKLWKAIDLMRLQLPDHIFDYSLADVVSVFYNRYPNSFAKHNISEDVLWREITDDRIVTKKLIVKKGSSFLSKLPKWISGQAKMQFMPTLEESIYCRRTHKLVTYTRNIAGKHLLNISERSDFRELPNERSAVARHLEVTANCRLHSLVEKVLMMALRKSLANTLRGYNEKLAERFGPPPKNTTTDNRWMRNEQVSSPERA</sequence>
<evidence type="ECO:0000256" key="6">
    <source>
        <dbReference type="ARBA" id="ARBA00023242"/>
    </source>
</evidence>
<dbReference type="PROSITE" id="PS50904">
    <property type="entry name" value="PRELI_MSF1"/>
    <property type="match status" value="1"/>
</dbReference>
<keyword evidence="2 9" id="KW-0853">WD repeat</keyword>
<evidence type="ECO:0000256" key="8">
    <source>
        <dbReference type="ARBA" id="ARBA00026184"/>
    </source>
</evidence>
<feature type="domain" description="PRELI/MSF1" evidence="12">
    <location>
        <begin position="487"/>
        <end position="657"/>
    </location>
</feature>
<dbReference type="GO" id="GO:0008380">
    <property type="term" value="P:RNA splicing"/>
    <property type="evidence" value="ECO:0007669"/>
    <property type="project" value="UniProtKB-KW"/>
</dbReference>
<dbReference type="InterPro" id="IPR006594">
    <property type="entry name" value="LisH"/>
</dbReference>
<keyword evidence="5" id="KW-0508">mRNA splicing</keyword>
<comment type="caution">
    <text evidence="13">The sequence shown here is derived from an EMBL/GenBank/DDBJ whole genome shotgun (WGS) entry which is preliminary data.</text>
</comment>
<dbReference type="InterPro" id="IPR020472">
    <property type="entry name" value="WD40_PAC1"/>
</dbReference>
<evidence type="ECO:0000256" key="4">
    <source>
        <dbReference type="ARBA" id="ARBA00022737"/>
    </source>
</evidence>
<comment type="subcellular location">
    <subcellularLocation>
        <location evidence="1">Nucleus speckle</location>
    </subcellularLocation>
</comment>
<keyword evidence="14" id="KW-1185">Reference proteome</keyword>
<evidence type="ECO:0000256" key="7">
    <source>
        <dbReference type="ARBA" id="ARBA00025801"/>
    </source>
</evidence>
<evidence type="ECO:0000256" key="10">
    <source>
        <dbReference type="SAM" id="MobiDB-lite"/>
    </source>
</evidence>
<evidence type="ECO:0000259" key="12">
    <source>
        <dbReference type="PROSITE" id="PS50904"/>
    </source>
</evidence>
<evidence type="ECO:0000256" key="5">
    <source>
        <dbReference type="ARBA" id="ARBA00023187"/>
    </source>
</evidence>
<dbReference type="Proteomes" id="UP001620645">
    <property type="component" value="Unassembled WGS sequence"/>
</dbReference>
<evidence type="ECO:0000259" key="11">
    <source>
        <dbReference type="PROSITE" id="PS50897"/>
    </source>
</evidence>
<dbReference type="PROSITE" id="PS00678">
    <property type="entry name" value="WD_REPEATS_1"/>
    <property type="match status" value="2"/>
</dbReference>
<name>A0ABD2J620_HETSC</name>
<organism evidence="13 14">
    <name type="scientific">Heterodera schachtii</name>
    <name type="common">Sugarbeet cyst nematode worm</name>
    <name type="synonym">Tylenchus schachtii</name>
    <dbReference type="NCBI Taxonomy" id="97005"/>
    <lineage>
        <taxon>Eukaryota</taxon>
        <taxon>Metazoa</taxon>
        <taxon>Ecdysozoa</taxon>
        <taxon>Nematoda</taxon>
        <taxon>Chromadorea</taxon>
        <taxon>Rhabditida</taxon>
        <taxon>Tylenchina</taxon>
        <taxon>Tylenchomorpha</taxon>
        <taxon>Tylenchoidea</taxon>
        <taxon>Heteroderidae</taxon>
        <taxon>Heteroderinae</taxon>
        <taxon>Heterodera</taxon>
    </lineage>
</organism>
<feature type="repeat" description="WD" evidence="9">
    <location>
        <begin position="220"/>
        <end position="261"/>
    </location>
</feature>
<dbReference type="CDD" id="cd00200">
    <property type="entry name" value="WD40"/>
    <property type="match status" value="1"/>
</dbReference>
<evidence type="ECO:0000256" key="9">
    <source>
        <dbReference type="PROSITE-ProRule" id="PRU00221"/>
    </source>
</evidence>
<dbReference type="PROSITE" id="PS50294">
    <property type="entry name" value="WD_REPEATS_REGION"/>
    <property type="match status" value="2"/>
</dbReference>
<dbReference type="EMBL" id="JBICCN010000232">
    <property type="protein sequence ID" value="KAL3085088.1"/>
    <property type="molecule type" value="Genomic_DNA"/>
</dbReference>
<dbReference type="PROSITE" id="PS50897">
    <property type="entry name" value="CTLH"/>
    <property type="match status" value="1"/>
</dbReference>
<dbReference type="InterPro" id="IPR006797">
    <property type="entry name" value="PRELI/MSF1_dom"/>
</dbReference>
<dbReference type="InterPro" id="IPR001680">
    <property type="entry name" value="WD40_rpt"/>
</dbReference>
<evidence type="ECO:0000313" key="14">
    <source>
        <dbReference type="Proteomes" id="UP001620645"/>
    </source>
</evidence>
<dbReference type="PANTHER" id="PTHR22848">
    <property type="entry name" value="WD40 REPEAT PROTEIN"/>
    <property type="match status" value="1"/>
</dbReference>
<dbReference type="PROSITE" id="PS50896">
    <property type="entry name" value="LISH"/>
    <property type="match status" value="1"/>
</dbReference>
<dbReference type="SUPFAM" id="SSF50978">
    <property type="entry name" value="WD40 repeat-like"/>
    <property type="match status" value="1"/>
</dbReference>
<protein>
    <recommendedName>
        <fullName evidence="8">WD40 repeat-containing protein SMU1</fullName>
    </recommendedName>
</protein>
<accession>A0ABD2J620</accession>
<feature type="domain" description="CTLH" evidence="11">
    <location>
        <begin position="41"/>
        <end position="93"/>
    </location>
</feature>
<dbReference type="InterPro" id="IPR006595">
    <property type="entry name" value="CTLH_C"/>
</dbReference>
<feature type="repeat" description="WD" evidence="9">
    <location>
        <begin position="320"/>
        <end position="361"/>
    </location>
</feature>
<dbReference type="InterPro" id="IPR054532">
    <property type="entry name" value="TPL_SMU1_LisH-like"/>
</dbReference>
<evidence type="ECO:0000256" key="1">
    <source>
        <dbReference type="ARBA" id="ARBA00004324"/>
    </source>
</evidence>
<keyword evidence="4" id="KW-0677">Repeat</keyword>
<keyword evidence="6" id="KW-0539">Nucleus</keyword>
<dbReference type="PROSITE" id="PS50082">
    <property type="entry name" value="WD_REPEATS_2"/>
    <property type="match status" value="3"/>
</dbReference>